<dbReference type="Pfam" id="PF09424">
    <property type="entry name" value="YqeY"/>
    <property type="match status" value="1"/>
</dbReference>
<gene>
    <name evidence="1" type="ORF">US24_C0017G0011</name>
</gene>
<proteinExistence type="predicted"/>
<name>A0A0G0HI39_9BACT</name>
<protein>
    <submittedName>
        <fullName evidence="1">GatB/YqeY domain-containing protein</fullName>
    </submittedName>
</protein>
<dbReference type="GO" id="GO:0016884">
    <property type="term" value="F:carbon-nitrogen ligase activity, with glutamine as amido-N-donor"/>
    <property type="evidence" value="ECO:0007669"/>
    <property type="project" value="InterPro"/>
</dbReference>
<dbReference type="InterPro" id="IPR042184">
    <property type="entry name" value="YqeY/Aim41_N"/>
</dbReference>
<comment type="caution">
    <text evidence="1">The sequence shown here is derived from an EMBL/GenBank/DDBJ whole genome shotgun (WGS) entry which is preliminary data.</text>
</comment>
<evidence type="ECO:0000313" key="2">
    <source>
        <dbReference type="Proteomes" id="UP000034075"/>
    </source>
</evidence>
<dbReference type="Proteomes" id="UP000034075">
    <property type="component" value="Unassembled WGS sequence"/>
</dbReference>
<dbReference type="PANTHER" id="PTHR28055">
    <property type="entry name" value="ALTERED INHERITANCE OF MITOCHONDRIA PROTEIN 41, MITOCHONDRIAL"/>
    <property type="match status" value="1"/>
</dbReference>
<sequence length="80" mass="9149">MSISENIRKDMFTASKEGRTDESDILKMALAAIKNAEIDSEKELTDEDVEKILRKEARKVTDAIDQYTKMGREDLLAKEK</sequence>
<organism evidence="1 2">
    <name type="scientific">candidate division WS6 bacterium GW2011_GWC2_36_7</name>
    <dbReference type="NCBI Taxonomy" id="1619091"/>
    <lineage>
        <taxon>Bacteria</taxon>
        <taxon>Candidatus Dojkabacteria</taxon>
    </lineage>
</organism>
<dbReference type="PANTHER" id="PTHR28055:SF1">
    <property type="entry name" value="ALTERED INHERITANCE OF MITOCHONDRIA PROTEIN 41, MITOCHONDRIAL"/>
    <property type="match status" value="1"/>
</dbReference>
<evidence type="ECO:0000313" key="1">
    <source>
        <dbReference type="EMBL" id="KKQ11729.1"/>
    </source>
</evidence>
<reference evidence="1 2" key="1">
    <citation type="journal article" date="2015" name="Nature">
        <title>rRNA introns, odd ribosomes, and small enigmatic genomes across a large radiation of phyla.</title>
        <authorList>
            <person name="Brown C.T."/>
            <person name="Hug L.A."/>
            <person name="Thomas B.C."/>
            <person name="Sharon I."/>
            <person name="Castelle C.J."/>
            <person name="Singh A."/>
            <person name="Wilkins M.J."/>
            <person name="Williams K.H."/>
            <person name="Banfield J.F."/>
        </authorList>
    </citation>
    <scope>NUCLEOTIDE SEQUENCE [LARGE SCALE GENOMIC DNA]</scope>
</reference>
<dbReference type="Gene3D" id="1.10.1510.10">
    <property type="entry name" value="Uncharacterised protein YqeY/AIM41 PF09424, N-terminal domain"/>
    <property type="match status" value="1"/>
</dbReference>
<dbReference type="AlphaFoldDB" id="A0A0G0HI39"/>
<dbReference type="EMBL" id="LBSF01000017">
    <property type="protein sequence ID" value="KKQ11729.1"/>
    <property type="molecule type" value="Genomic_DNA"/>
</dbReference>
<dbReference type="InterPro" id="IPR019004">
    <property type="entry name" value="YqeY/Aim41"/>
</dbReference>
<dbReference type="InterPro" id="IPR003789">
    <property type="entry name" value="Asn/Gln_tRNA_amidoTrase-B-like"/>
</dbReference>
<dbReference type="SUPFAM" id="SSF89095">
    <property type="entry name" value="GatB/YqeY motif"/>
    <property type="match status" value="1"/>
</dbReference>
<accession>A0A0G0HI39</accession>
<feature type="non-terminal residue" evidence="1">
    <location>
        <position position="80"/>
    </location>
</feature>